<dbReference type="EMBL" id="UGJR01000006">
    <property type="protein sequence ID" value="STT07854.1"/>
    <property type="molecule type" value="Genomic_DNA"/>
</dbReference>
<dbReference type="PANTHER" id="PTHR33420:SF27">
    <property type="entry name" value="PROTEIN FIMG"/>
    <property type="match status" value="1"/>
</dbReference>
<dbReference type="InterPro" id="IPR000259">
    <property type="entry name" value="Adhesion_dom_fimbrial"/>
</dbReference>
<gene>
    <name evidence="3" type="primary">fimG_6</name>
    <name evidence="3" type="ORF">NCTC11694_07478</name>
</gene>
<dbReference type="PANTHER" id="PTHR33420">
    <property type="entry name" value="FIMBRIAL SUBUNIT ELFA-RELATED"/>
    <property type="match status" value="1"/>
</dbReference>
<evidence type="ECO:0000313" key="3">
    <source>
        <dbReference type="EMBL" id="STT07854.1"/>
    </source>
</evidence>
<feature type="chain" id="PRO_5028883969" evidence="1">
    <location>
        <begin position="25"/>
        <end position="173"/>
    </location>
</feature>
<keyword evidence="1" id="KW-0732">Signal</keyword>
<evidence type="ECO:0000313" key="4">
    <source>
        <dbReference type="Proteomes" id="UP000255050"/>
    </source>
</evidence>
<dbReference type="GO" id="GO:0009289">
    <property type="term" value="C:pilus"/>
    <property type="evidence" value="ECO:0007669"/>
    <property type="project" value="InterPro"/>
</dbReference>
<evidence type="ECO:0000256" key="1">
    <source>
        <dbReference type="SAM" id="SignalP"/>
    </source>
</evidence>
<accession>A0A7H4MXP1</accession>
<dbReference type="Proteomes" id="UP000255050">
    <property type="component" value="Unassembled WGS sequence"/>
</dbReference>
<organism evidence="3 4">
    <name type="scientific">Klebsiella michiganensis</name>
    <dbReference type="NCBI Taxonomy" id="1134687"/>
    <lineage>
        <taxon>Bacteria</taxon>
        <taxon>Pseudomonadati</taxon>
        <taxon>Pseudomonadota</taxon>
        <taxon>Gammaproteobacteria</taxon>
        <taxon>Enterobacterales</taxon>
        <taxon>Enterobacteriaceae</taxon>
        <taxon>Klebsiella/Raoultella group</taxon>
        <taxon>Klebsiella</taxon>
    </lineage>
</organism>
<reference evidence="3 4" key="1">
    <citation type="submission" date="2018-06" db="EMBL/GenBank/DDBJ databases">
        <authorList>
            <consortium name="Pathogen Informatics"/>
            <person name="Doyle S."/>
        </authorList>
    </citation>
    <scope>NUCLEOTIDE SEQUENCE [LARGE SCALE GENOMIC DNA]</scope>
    <source>
        <strain evidence="3 4">NCTC11694</strain>
    </source>
</reference>
<protein>
    <submittedName>
        <fullName evidence="3">Type 1 fimbrae adaptor subunit FimG</fullName>
    </submittedName>
</protein>
<dbReference type="SUPFAM" id="SSF49401">
    <property type="entry name" value="Bacterial adhesins"/>
    <property type="match status" value="1"/>
</dbReference>
<comment type="caution">
    <text evidence="3">The sequence shown here is derived from an EMBL/GenBank/DDBJ whole genome shotgun (WGS) entry which is preliminary data.</text>
</comment>
<dbReference type="InterPro" id="IPR008966">
    <property type="entry name" value="Adhesion_dom_sf"/>
</dbReference>
<feature type="signal peptide" evidence="1">
    <location>
        <begin position="1"/>
        <end position="24"/>
    </location>
</feature>
<proteinExistence type="predicted"/>
<name>A0A7H4MXP1_9ENTR</name>
<feature type="domain" description="Fimbrial-type adhesion" evidence="2">
    <location>
        <begin position="31"/>
        <end position="160"/>
    </location>
</feature>
<dbReference type="AlphaFoldDB" id="A0A7H4MXP1"/>
<evidence type="ECO:0000259" key="2">
    <source>
        <dbReference type="Pfam" id="PF00419"/>
    </source>
</evidence>
<dbReference type="Pfam" id="PF00419">
    <property type="entry name" value="Fimbrial"/>
    <property type="match status" value="1"/>
</dbReference>
<dbReference type="Gene3D" id="2.60.40.1090">
    <property type="entry name" value="Fimbrial-type adhesion domain"/>
    <property type="match status" value="1"/>
</dbReference>
<sequence>MRIIASPAVITLFTAISSSLPAYAADVTLYINGDIVASSCTVENNGIYNIDLGQNIPSRRLSAANSYSEWKEFYVTLSHCPVGTSSVTAHFTGPVDGADPDLYANVSSPDSSRNVAIELQRITGSINAGSGKSIAVDVDNNRQAIFDMRARIFSVAGTPPRSYQRDGRYELYL</sequence>
<dbReference type="InterPro" id="IPR036937">
    <property type="entry name" value="Adhesion_dom_fimbrial_sf"/>
</dbReference>
<dbReference type="GO" id="GO:0043709">
    <property type="term" value="P:cell adhesion involved in single-species biofilm formation"/>
    <property type="evidence" value="ECO:0007669"/>
    <property type="project" value="TreeGrafter"/>
</dbReference>
<dbReference type="InterPro" id="IPR050263">
    <property type="entry name" value="Bact_Fimbrial_Adh_Pro"/>
</dbReference>